<evidence type="ECO:0000259" key="2">
    <source>
        <dbReference type="PROSITE" id="PS50969"/>
    </source>
</evidence>
<sequence length="342" mass="38790">PKVLKLSHKSPNMALKLPLEKLKSVVFDDSSDDDKDTGSDLGLPLEKLNLGPKKKLLVLALGGFLVDRVHKRDKATIPRNCQRDLAYGNFLGEEYPKLYLSVKFCPAENISVFNTSYFVLYTVFKRPFCDDFLKFCFERFEVGLWSSAREHNVDGALSTLIGELRSKLLFVWDQEECTDSGFKSLEKRDKPIFLKELKYVWEAKHSRSWRNGQYSSSNTLMIDDEPYKALLNPPNTAIFPHEYKVNNVGDKFLGEVASNLLAEIDSILEINLENPSSHYCPLGPKSELRCYLDGLADADDVPSYVKKHPFGKPAITPSHSNWDYYAKIIRRFGKVCDGGSGD</sequence>
<protein>
    <recommendedName>
        <fullName evidence="1">Mitochondrial import inner membrane translocase subunit TIM50</fullName>
    </recommendedName>
</protein>
<keyword evidence="1" id="KW-0809">Transit peptide</keyword>
<keyword evidence="1" id="KW-0811">Translocation</keyword>
<dbReference type="Pfam" id="PF03031">
    <property type="entry name" value="NIF"/>
    <property type="match status" value="1"/>
</dbReference>
<proteinExistence type="inferred from homology"/>
<name>A0AA88R3K4_9ASTE</name>
<keyword evidence="1" id="KW-0813">Transport</keyword>
<keyword evidence="1" id="KW-0653">Protein transport</keyword>
<dbReference type="SUPFAM" id="SSF56784">
    <property type="entry name" value="HAD-like"/>
    <property type="match status" value="1"/>
</dbReference>
<accession>A0AA88R3K4</accession>
<feature type="domain" description="FCP1 homology" evidence="2">
    <location>
        <begin position="50"/>
        <end position="267"/>
    </location>
</feature>
<dbReference type="AlphaFoldDB" id="A0AA88R3K4"/>
<evidence type="ECO:0000256" key="1">
    <source>
        <dbReference type="RuleBase" id="RU365079"/>
    </source>
</evidence>
<evidence type="ECO:0000313" key="4">
    <source>
        <dbReference type="Proteomes" id="UP001187471"/>
    </source>
</evidence>
<evidence type="ECO:0000313" key="3">
    <source>
        <dbReference type="EMBL" id="KAK2981517.1"/>
    </source>
</evidence>
<dbReference type="GO" id="GO:0015031">
    <property type="term" value="P:protein transport"/>
    <property type="evidence" value="ECO:0007669"/>
    <property type="project" value="UniProtKB-KW"/>
</dbReference>
<keyword evidence="4" id="KW-1185">Reference proteome</keyword>
<dbReference type="Gene3D" id="3.40.50.1000">
    <property type="entry name" value="HAD superfamily/HAD-like"/>
    <property type="match status" value="1"/>
</dbReference>
<comment type="function">
    <text evidence="1">Essential component of the TIM23 complex, a complex that mediates the translocation of transit peptide-containing proteins across the mitochondrial inner membrane.</text>
</comment>
<dbReference type="PANTHER" id="PTHR12210">
    <property type="entry name" value="DULLARD PROTEIN PHOSPHATASE"/>
    <property type="match status" value="1"/>
</dbReference>
<dbReference type="InterPro" id="IPR036412">
    <property type="entry name" value="HAD-like_sf"/>
</dbReference>
<dbReference type="InterPro" id="IPR004274">
    <property type="entry name" value="FCP1_dom"/>
</dbReference>
<dbReference type="Proteomes" id="UP001187471">
    <property type="component" value="Unassembled WGS sequence"/>
</dbReference>
<comment type="caution">
    <text evidence="3">The sequence shown here is derived from an EMBL/GenBank/DDBJ whole genome shotgun (WGS) entry which is preliminary data.</text>
</comment>
<dbReference type="SMART" id="SM00577">
    <property type="entry name" value="CPDc"/>
    <property type="match status" value="1"/>
</dbReference>
<dbReference type="InterPro" id="IPR023214">
    <property type="entry name" value="HAD_sf"/>
</dbReference>
<dbReference type="InterPro" id="IPR050365">
    <property type="entry name" value="TIM50"/>
</dbReference>
<feature type="non-terminal residue" evidence="3">
    <location>
        <position position="1"/>
    </location>
</feature>
<comment type="subcellular location">
    <subcellularLocation>
        <location evidence="1">Mitochondrion inner membrane</location>
        <topology evidence="1">Single-pass membrane protein</topology>
    </subcellularLocation>
</comment>
<organism evidence="3 4">
    <name type="scientific">Escallonia rubra</name>
    <dbReference type="NCBI Taxonomy" id="112253"/>
    <lineage>
        <taxon>Eukaryota</taxon>
        <taxon>Viridiplantae</taxon>
        <taxon>Streptophyta</taxon>
        <taxon>Embryophyta</taxon>
        <taxon>Tracheophyta</taxon>
        <taxon>Spermatophyta</taxon>
        <taxon>Magnoliopsida</taxon>
        <taxon>eudicotyledons</taxon>
        <taxon>Gunneridae</taxon>
        <taxon>Pentapetalae</taxon>
        <taxon>asterids</taxon>
        <taxon>campanulids</taxon>
        <taxon>Escalloniales</taxon>
        <taxon>Escalloniaceae</taxon>
        <taxon>Escallonia</taxon>
    </lineage>
</organism>
<reference evidence="3" key="1">
    <citation type="submission" date="2022-12" db="EMBL/GenBank/DDBJ databases">
        <title>Draft genome assemblies for two species of Escallonia (Escalloniales).</title>
        <authorList>
            <person name="Chanderbali A."/>
            <person name="Dervinis C."/>
            <person name="Anghel I."/>
            <person name="Soltis D."/>
            <person name="Soltis P."/>
            <person name="Zapata F."/>
        </authorList>
    </citation>
    <scope>NUCLEOTIDE SEQUENCE</scope>
    <source>
        <strain evidence="3">UCBG92.1500</strain>
        <tissue evidence="3">Leaf</tissue>
    </source>
</reference>
<comment type="subunit">
    <text evidence="1">Component of the TIM23 complex.</text>
</comment>
<dbReference type="GO" id="GO:0005744">
    <property type="term" value="C:TIM23 mitochondrial import inner membrane translocase complex"/>
    <property type="evidence" value="ECO:0007669"/>
    <property type="project" value="UniProtKB-UniRule"/>
</dbReference>
<gene>
    <name evidence="3" type="ORF">RJ640_030979</name>
</gene>
<dbReference type="PROSITE" id="PS50969">
    <property type="entry name" value="FCP1"/>
    <property type="match status" value="1"/>
</dbReference>
<dbReference type="EMBL" id="JAVXUO010001517">
    <property type="protein sequence ID" value="KAK2981517.1"/>
    <property type="molecule type" value="Genomic_DNA"/>
</dbReference>
<comment type="similarity">
    <text evidence="1">Belongs to the TIM50 family.</text>
</comment>
<keyword evidence="1" id="KW-0496">Mitochondrion</keyword>